<dbReference type="InterPro" id="IPR000182">
    <property type="entry name" value="GNAT_dom"/>
</dbReference>
<dbReference type="Gene3D" id="3.40.630.30">
    <property type="match status" value="1"/>
</dbReference>
<dbReference type="PROSITE" id="PS51186">
    <property type="entry name" value="GNAT"/>
    <property type="match status" value="1"/>
</dbReference>
<evidence type="ECO:0000313" key="3">
    <source>
        <dbReference type="Proteomes" id="UP000319976"/>
    </source>
</evidence>
<feature type="domain" description="N-acetyltransferase" evidence="1">
    <location>
        <begin position="3"/>
        <end position="148"/>
    </location>
</feature>
<keyword evidence="2" id="KW-0808">Transferase</keyword>
<reference evidence="2 3" key="1">
    <citation type="submission" date="2019-02" db="EMBL/GenBank/DDBJ databases">
        <title>Deep-cultivation of Planctomycetes and their phenomic and genomic characterization uncovers novel biology.</title>
        <authorList>
            <person name="Wiegand S."/>
            <person name="Jogler M."/>
            <person name="Boedeker C."/>
            <person name="Pinto D."/>
            <person name="Vollmers J."/>
            <person name="Rivas-Marin E."/>
            <person name="Kohn T."/>
            <person name="Peeters S.H."/>
            <person name="Heuer A."/>
            <person name="Rast P."/>
            <person name="Oberbeckmann S."/>
            <person name="Bunk B."/>
            <person name="Jeske O."/>
            <person name="Meyerdierks A."/>
            <person name="Storesund J.E."/>
            <person name="Kallscheuer N."/>
            <person name="Luecker S."/>
            <person name="Lage O.M."/>
            <person name="Pohl T."/>
            <person name="Merkel B.J."/>
            <person name="Hornburger P."/>
            <person name="Mueller R.-W."/>
            <person name="Bruemmer F."/>
            <person name="Labrenz M."/>
            <person name="Spormann A.M."/>
            <person name="Op den Camp H."/>
            <person name="Overmann J."/>
            <person name="Amann R."/>
            <person name="Jetten M.S.M."/>
            <person name="Mascher T."/>
            <person name="Medema M.H."/>
            <person name="Devos D.P."/>
            <person name="Kaster A.-K."/>
            <person name="Ovreas L."/>
            <person name="Rohde M."/>
            <person name="Galperin M.Y."/>
            <person name="Jogler C."/>
        </authorList>
    </citation>
    <scope>NUCLEOTIDE SEQUENCE [LARGE SCALE GENOMIC DNA]</scope>
    <source>
        <strain evidence="2 3">V22</strain>
    </source>
</reference>
<dbReference type="RefSeq" id="WP_145266349.1">
    <property type="nucleotide sequence ID" value="NZ_CP036316.1"/>
</dbReference>
<dbReference type="CDD" id="cd04301">
    <property type="entry name" value="NAT_SF"/>
    <property type="match status" value="1"/>
</dbReference>
<dbReference type="EMBL" id="CP036316">
    <property type="protein sequence ID" value="QDT66868.1"/>
    <property type="molecule type" value="Genomic_DNA"/>
</dbReference>
<dbReference type="Proteomes" id="UP000319976">
    <property type="component" value="Chromosome"/>
</dbReference>
<protein>
    <submittedName>
        <fullName evidence="2">Acetyltransferase (GNAT) family protein</fullName>
    </submittedName>
</protein>
<dbReference type="AlphaFoldDB" id="A0A517TER4"/>
<gene>
    <name evidence="2" type="ORF">V22_41400</name>
</gene>
<accession>A0A517TER4</accession>
<dbReference type="SUPFAM" id="SSF55729">
    <property type="entry name" value="Acyl-CoA N-acyltransferases (Nat)"/>
    <property type="match status" value="1"/>
</dbReference>
<dbReference type="InterPro" id="IPR016181">
    <property type="entry name" value="Acyl_CoA_acyltransferase"/>
</dbReference>
<proteinExistence type="predicted"/>
<dbReference type="InterPro" id="IPR050276">
    <property type="entry name" value="MshD_Acetyltransferase"/>
</dbReference>
<evidence type="ECO:0000313" key="2">
    <source>
        <dbReference type="EMBL" id="QDT66868.1"/>
    </source>
</evidence>
<dbReference type="OrthoDB" id="9797178at2"/>
<dbReference type="GO" id="GO:0016747">
    <property type="term" value="F:acyltransferase activity, transferring groups other than amino-acyl groups"/>
    <property type="evidence" value="ECO:0007669"/>
    <property type="project" value="InterPro"/>
</dbReference>
<dbReference type="PANTHER" id="PTHR43617:SF2">
    <property type="entry name" value="UPF0039 PROTEIN SLL0451"/>
    <property type="match status" value="1"/>
</dbReference>
<dbReference type="PANTHER" id="PTHR43617">
    <property type="entry name" value="L-AMINO ACID N-ACETYLTRANSFERASE"/>
    <property type="match status" value="1"/>
</dbReference>
<organism evidence="2 3">
    <name type="scientific">Calycomorphotria hydatis</name>
    <dbReference type="NCBI Taxonomy" id="2528027"/>
    <lineage>
        <taxon>Bacteria</taxon>
        <taxon>Pseudomonadati</taxon>
        <taxon>Planctomycetota</taxon>
        <taxon>Planctomycetia</taxon>
        <taxon>Planctomycetales</taxon>
        <taxon>Planctomycetaceae</taxon>
        <taxon>Calycomorphotria</taxon>
    </lineage>
</organism>
<dbReference type="Pfam" id="PF00583">
    <property type="entry name" value="Acetyltransf_1"/>
    <property type="match status" value="1"/>
</dbReference>
<name>A0A517TER4_9PLAN</name>
<dbReference type="KEGG" id="chya:V22_41400"/>
<sequence>MVLSIQEESAEDIAAIHAVNASAFETEDEANLVDELRAGRHVVISLTAKVDGNIVGHILFSRMEIVSSFQTIPALSLAPMAVLPAYQRQDIGSELVNHGLEVARRLGERIVIVLGHPDYYPRFGFSPELAVPLEAPFSGEAWMALELEEGALNGVAGRVKYAPPFGIE</sequence>
<evidence type="ECO:0000259" key="1">
    <source>
        <dbReference type="PROSITE" id="PS51186"/>
    </source>
</evidence>
<keyword evidence="3" id="KW-1185">Reference proteome</keyword>